<dbReference type="SUPFAM" id="SSF53187">
    <property type="entry name" value="Zn-dependent exopeptidases"/>
    <property type="match status" value="1"/>
</dbReference>
<keyword evidence="1" id="KW-0732">Signal</keyword>
<organism evidence="3 4">
    <name type="scientific">Shewanella algicola</name>
    <dbReference type="NCBI Taxonomy" id="640633"/>
    <lineage>
        <taxon>Bacteria</taxon>
        <taxon>Pseudomonadati</taxon>
        <taxon>Pseudomonadota</taxon>
        <taxon>Gammaproteobacteria</taxon>
        <taxon>Alteromonadales</taxon>
        <taxon>Shewanellaceae</taxon>
        <taxon>Shewanella</taxon>
    </lineage>
</organism>
<proteinExistence type="predicted"/>
<dbReference type="InterPro" id="IPR045175">
    <property type="entry name" value="M28_fam"/>
</dbReference>
<evidence type="ECO:0000259" key="2">
    <source>
        <dbReference type="Pfam" id="PF04389"/>
    </source>
</evidence>
<feature type="signal peptide" evidence="1">
    <location>
        <begin position="1"/>
        <end position="23"/>
    </location>
</feature>
<evidence type="ECO:0000256" key="1">
    <source>
        <dbReference type="SAM" id="SignalP"/>
    </source>
</evidence>
<protein>
    <submittedName>
        <fullName evidence="3">M28 family peptidase</fullName>
    </submittedName>
</protein>
<dbReference type="PANTHER" id="PTHR12147:SF26">
    <property type="entry name" value="PEPTIDASE M28 DOMAIN-CONTAINING PROTEIN"/>
    <property type="match status" value="1"/>
</dbReference>
<feature type="domain" description="Peptidase M28" evidence="2">
    <location>
        <begin position="107"/>
        <end position="313"/>
    </location>
</feature>
<dbReference type="PROSITE" id="PS51257">
    <property type="entry name" value="PROKAR_LIPOPROTEIN"/>
    <property type="match status" value="1"/>
</dbReference>
<dbReference type="AlphaFoldDB" id="A0A9X1Z461"/>
<gene>
    <name evidence="3" type="ORF">L2749_05460</name>
</gene>
<name>A0A9X1Z461_9GAMM</name>
<dbReference type="EMBL" id="JAKILJ010000009">
    <property type="protein sequence ID" value="MCL1104707.1"/>
    <property type="molecule type" value="Genomic_DNA"/>
</dbReference>
<reference evidence="3" key="1">
    <citation type="submission" date="2022-01" db="EMBL/GenBank/DDBJ databases">
        <title>Whole genome-based taxonomy of the Shewanellaceae.</title>
        <authorList>
            <person name="Martin-Rodriguez A.J."/>
        </authorList>
    </citation>
    <scope>NUCLEOTIDE SEQUENCE</scope>
    <source>
        <strain evidence="3">DSM 23803</strain>
    </source>
</reference>
<accession>A0A9X1Z461</accession>
<dbReference type="Gene3D" id="3.40.630.10">
    <property type="entry name" value="Zn peptidases"/>
    <property type="match status" value="1"/>
</dbReference>
<dbReference type="InterPro" id="IPR007484">
    <property type="entry name" value="Peptidase_M28"/>
</dbReference>
<feature type="chain" id="PRO_5040819068" evidence="1">
    <location>
        <begin position="24"/>
        <end position="323"/>
    </location>
</feature>
<comment type="caution">
    <text evidence="3">The sequence shown here is derived from an EMBL/GenBank/DDBJ whole genome shotgun (WGS) entry which is preliminary data.</text>
</comment>
<dbReference type="Proteomes" id="UP001139408">
    <property type="component" value="Unassembled WGS sequence"/>
</dbReference>
<dbReference type="PANTHER" id="PTHR12147">
    <property type="entry name" value="METALLOPEPTIDASE M28 FAMILY MEMBER"/>
    <property type="match status" value="1"/>
</dbReference>
<dbReference type="RefSeq" id="WP_188924313.1">
    <property type="nucleotide sequence ID" value="NZ_BMQI01000009.1"/>
</dbReference>
<evidence type="ECO:0000313" key="4">
    <source>
        <dbReference type="Proteomes" id="UP001139408"/>
    </source>
</evidence>
<dbReference type="GO" id="GO:0008235">
    <property type="term" value="F:metalloexopeptidase activity"/>
    <property type="evidence" value="ECO:0007669"/>
    <property type="project" value="InterPro"/>
</dbReference>
<dbReference type="Pfam" id="PF04389">
    <property type="entry name" value="Peptidase_M28"/>
    <property type="match status" value="1"/>
</dbReference>
<keyword evidence="4" id="KW-1185">Reference proteome</keyword>
<sequence>MFMPLTRYRVVGLLLLLSLTSGCSSNLPECSSTFTTTWPDATEQIHQDINQLASAEFQGRKTSSFGSQAAQDYIIARFHQVGLKPWQAEFTIPFTFDYQFSTITGVNLVATIPAKVPSRRWRIITAHYDHLGQKGSTVFPGADDNASGVAGMLAIAQRWQQQTDIDNVNLMLVATDAEEPGLFGSYALVKLLQQDPSIDVELSVNLDMIGHPNRRRAIYMEGEKNLAQFEAIRAQLMQKTQLCIRTHRSSLLSGRLQKADWLRASDHYPFHKAGYKWVYFGVPPHPQYHTEYDTPDTLDIDFIVAVAETVYQLLQIDKLTESP</sequence>
<dbReference type="GO" id="GO:0006508">
    <property type="term" value="P:proteolysis"/>
    <property type="evidence" value="ECO:0007669"/>
    <property type="project" value="InterPro"/>
</dbReference>
<evidence type="ECO:0000313" key="3">
    <source>
        <dbReference type="EMBL" id="MCL1104707.1"/>
    </source>
</evidence>